<evidence type="ECO:0000256" key="5">
    <source>
        <dbReference type="SAM" id="MobiDB-lite"/>
    </source>
</evidence>
<dbReference type="Pfam" id="PF07690">
    <property type="entry name" value="MFS_1"/>
    <property type="match status" value="1"/>
</dbReference>
<dbReference type="EMBL" id="BAAAPC010000026">
    <property type="protein sequence ID" value="GAA2013477.1"/>
    <property type="molecule type" value="Genomic_DNA"/>
</dbReference>
<feature type="transmembrane region" description="Helical" evidence="6">
    <location>
        <begin position="169"/>
        <end position="192"/>
    </location>
</feature>
<feature type="transmembrane region" description="Helical" evidence="6">
    <location>
        <begin position="361"/>
        <end position="381"/>
    </location>
</feature>
<keyword evidence="3 6" id="KW-1133">Transmembrane helix</keyword>
<feature type="transmembrane region" description="Helical" evidence="6">
    <location>
        <begin position="139"/>
        <end position="157"/>
    </location>
</feature>
<feature type="domain" description="Major facilitator superfamily (MFS) profile" evidence="7">
    <location>
        <begin position="44"/>
        <end position="522"/>
    </location>
</feature>
<keyword evidence="9" id="KW-1185">Reference proteome</keyword>
<feature type="transmembrane region" description="Helical" evidence="6">
    <location>
        <begin position="498"/>
        <end position="518"/>
    </location>
</feature>
<organism evidence="8 9">
    <name type="scientific">Nocardiopsis rhodophaea</name>
    <dbReference type="NCBI Taxonomy" id="280238"/>
    <lineage>
        <taxon>Bacteria</taxon>
        <taxon>Bacillati</taxon>
        <taxon>Actinomycetota</taxon>
        <taxon>Actinomycetes</taxon>
        <taxon>Streptosporangiales</taxon>
        <taxon>Nocardiopsidaceae</taxon>
        <taxon>Nocardiopsis</taxon>
    </lineage>
</organism>
<evidence type="ECO:0000256" key="1">
    <source>
        <dbReference type="ARBA" id="ARBA00004651"/>
    </source>
</evidence>
<dbReference type="InterPro" id="IPR036259">
    <property type="entry name" value="MFS_trans_sf"/>
</dbReference>
<feature type="transmembrane region" description="Helical" evidence="6">
    <location>
        <begin position="387"/>
        <end position="408"/>
    </location>
</feature>
<evidence type="ECO:0000256" key="2">
    <source>
        <dbReference type="ARBA" id="ARBA00022692"/>
    </source>
</evidence>
<feature type="transmembrane region" description="Helical" evidence="6">
    <location>
        <begin position="86"/>
        <end position="105"/>
    </location>
</feature>
<sequence length="528" mass="53982">MANAPTDPDLHESPGPRDARARVAGAEQPHLRAANRAPVNPTRVLVAIALAAVMLPISVTGPGVALADMSGALNASAASTQWVLNAYNVAFTAFMLAAGSAADLFGRRRLFLTGTTIFALASLVAGTAPTIWLVDVARFVQGMGAAAVLTSGSALLAHTFSGPARARAFGIFGASIGFGLAMGPFVSGLLVGAASWRAVFLVNVLLGAVVLVLAWPLSESKNPGARRIDIAGVLTFTAALMLLALGFVEGPSHGWAGAPTLGSFVGAAVFLAAFVIVELRSSEPMFDLSLLRRPTFVAIIWQPVSIVFAFAALLVYLPPYFQGVGGASSTMSGAMLLPLTLPVFILPLFSGALVKRLSVRMLLAIGPAVLAAALLLMMTLTDPVSSRVALFAALLVAGIGIGLAFGVMDNAAVSSVPPERSGMASGMFNTLRVAGETIGVACVAGLLLTSTRQGLGGVANSGAIADDVVQGRLDSVRDAGGAELAHRAVLGFEHGWTAVYVLLACVALAGSIAIFTMVRDRDLDQSGG</sequence>
<dbReference type="PANTHER" id="PTHR42718">
    <property type="entry name" value="MAJOR FACILITATOR SUPERFAMILY MULTIDRUG TRANSPORTER MFSC"/>
    <property type="match status" value="1"/>
</dbReference>
<proteinExistence type="predicted"/>
<dbReference type="PANTHER" id="PTHR42718:SF49">
    <property type="entry name" value="EXPORT PROTEIN"/>
    <property type="match status" value="1"/>
</dbReference>
<keyword evidence="4 6" id="KW-0472">Membrane</keyword>
<dbReference type="SUPFAM" id="SSF103473">
    <property type="entry name" value="MFS general substrate transporter"/>
    <property type="match status" value="1"/>
</dbReference>
<dbReference type="PROSITE" id="PS50850">
    <property type="entry name" value="MFS"/>
    <property type="match status" value="1"/>
</dbReference>
<feature type="transmembrane region" description="Helical" evidence="6">
    <location>
        <begin position="333"/>
        <end position="354"/>
    </location>
</feature>
<comment type="caution">
    <text evidence="8">The sequence shown here is derived from an EMBL/GenBank/DDBJ whole genome shotgun (WGS) entry which is preliminary data.</text>
</comment>
<gene>
    <name evidence="8" type="ORF">GCM10009799_47280</name>
</gene>
<accession>A0ABN2TLZ7</accession>
<evidence type="ECO:0000313" key="8">
    <source>
        <dbReference type="EMBL" id="GAA2013477.1"/>
    </source>
</evidence>
<dbReference type="Proteomes" id="UP001501585">
    <property type="component" value="Unassembled WGS sequence"/>
</dbReference>
<feature type="transmembrane region" description="Helical" evidence="6">
    <location>
        <begin position="298"/>
        <end position="321"/>
    </location>
</feature>
<feature type="transmembrane region" description="Helical" evidence="6">
    <location>
        <begin position="230"/>
        <end position="248"/>
    </location>
</feature>
<dbReference type="Gene3D" id="1.20.1250.20">
    <property type="entry name" value="MFS general substrate transporter like domains"/>
    <property type="match status" value="1"/>
</dbReference>
<dbReference type="PRINTS" id="PR01036">
    <property type="entry name" value="TCRTETB"/>
</dbReference>
<protein>
    <submittedName>
        <fullName evidence="8">MFS transporter</fullName>
    </submittedName>
</protein>
<feature type="transmembrane region" description="Helical" evidence="6">
    <location>
        <begin position="110"/>
        <end position="133"/>
    </location>
</feature>
<dbReference type="Gene3D" id="1.20.1720.10">
    <property type="entry name" value="Multidrug resistance protein D"/>
    <property type="match status" value="1"/>
</dbReference>
<evidence type="ECO:0000256" key="4">
    <source>
        <dbReference type="ARBA" id="ARBA00023136"/>
    </source>
</evidence>
<evidence type="ECO:0000259" key="7">
    <source>
        <dbReference type="PROSITE" id="PS50850"/>
    </source>
</evidence>
<feature type="transmembrane region" description="Helical" evidence="6">
    <location>
        <begin position="198"/>
        <end position="218"/>
    </location>
</feature>
<keyword evidence="2 6" id="KW-0812">Transmembrane</keyword>
<reference evidence="8 9" key="1">
    <citation type="journal article" date="2019" name="Int. J. Syst. Evol. Microbiol.">
        <title>The Global Catalogue of Microorganisms (GCM) 10K type strain sequencing project: providing services to taxonomists for standard genome sequencing and annotation.</title>
        <authorList>
            <consortium name="The Broad Institute Genomics Platform"/>
            <consortium name="The Broad Institute Genome Sequencing Center for Infectious Disease"/>
            <person name="Wu L."/>
            <person name="Ma J."/>
        </authorList>
    </citation>
    <scope>NUCLEOTIDE SEQUENCE [LARGE SCALE GENOMIC DNA]</scope>
    <source>
        <strain evidence="8 9">JCM 15313</strain>
    </source>
</reference>
<feature type="region of interest" description="Disordered" evidence="5">
    <location>
        <begin position="1"/>
        <end position="34"/>
    </location>
</feature>
<feature type="compositionally biased region" description="Basic and acidic residues" evidence="5">
    <location>
        <begin position="8"/>
        <end position="21"/>
    </location>
</feature>
<dbReference type="CDD" id="cd17321">
    <property type="entry name" value="MFS_MMR_MDR_like"/>
    <property type="match status" value="1"/>
</dbReference>
<feature type="transmembrane region" description="Helical" evidence="6">
    <location>
        <begin position="44"/>
        <end position="66"/>
    </location>
</feature>
<evidence type="ECO:0000256" key="6">
    <source>
        <dbReference type="SAM" id="Phobius"/>
    </source>
</evidence>
<evidence type="ECO:0000256" key="3">
    <source>
        <dbReference type="ARBA" id="ARBA00022989"/>
    </source>
</evidence>
<evidence type="ECO:0000313" key="9">
    <source>
        <dbReference type="Proteomes" id="UP001501585"/>
    </source>
</evidence>
<dbReference type="InterPro" id="IPR011701">
    <property type="entry name" value="MFS"/>
</dbReference>
<name>A0ABN2TLZ7_9ACTN</name>
<comment type="subcellular location">
    <subcellularLocation>
        <location evidence="1">Cell membrane</location>
        <topology evidence="1">Multi-pass membrane protein</topology>
    </subcellularLocation>
</comment>
<dbReference type="InterPro" id="IPR020846">
    <property type="entry name" value="MFS_dom"/>
</dbReference>
<feature type="transmembrane region" description="Helical" evidence="6">
    <location>
        <begin position="429"/>
        <end position="448"/>
    </location>
</feature>
<feature type="transmembrane region" description="Helical" evidence="6">
    <location>
        <begin position="254"/>
        <end position="277"/>
    </location>
</feature>